<reference evidence="1 2" key="2">
    <citation type="journal article" date="2011" name="J. Bacteriol.">
        <title>Genomes of three methylotrophs from a single niche uncover genetic and metabolic divergence of Methylophilaceae.</title>
        <authorList>
            <person name="Lapidus A."/>
            <person name="Clum A."/>
            <person name="Labutti K."/>
            <person name="Kaluzhnaya M.G."/>
            <person name="Lim S."/>
            <person name="Beck D.A."/>
            <person name="Glavina Del Rio T."/>
            <person name="Nolan M."/>
            <person name="Mavromatis K."/>
            <person name="Huntemann M."/>
            <person name="Lucas S."/>
            <person name="Lidstrom M.E."/>
            <person name="Ivanova N."/>
            <person name="Chistoserdova L."/>
        </authorList>
    </citation>
    <scope>NUCLEOTIDE SEQUENCE [LARGE SCALE GENOMIC DNA]</scope>
    <source>
        <strain evidence="1 2">301</strain>
    </source>
</reference>
<keyword evidence="2" id="KW-1185">Reference proteome</keyword>
<protein>
    <submittedName>
        <fullName evidence="1">Uncharacterized protein</fullName>
    </submittedName>
</protein>
<dbReference type="AlphaFoldDB" id="D7DIA2"/>
<accession>D7DIA2</accession>
<reference evidence="2" key="1">
    <citation type="submission" date="2010-05" db="EMBL/GenBank/DDBJ databases">
        <title>Complete sequence of Methylotenera sp. 301.</title>
        <authorList>
            <person name="Lucas S."/>
            <person name="Copeland A."/>
            <person name="Lapidus A."/>
            <person name="Cheng J.-F."/>
            <person name="Bruce D."/>
            <person name="Goodwin L."/>
            <person name="Pitluck S."/>
            <person name="Clum A."/>
            <person name="Land M."/>
            <person name="Hauser L."/>
            <person name="Kyrpides N."/>
            <person name="Ivanova N."/>
            <person name="Chistoservova L."/>
            <person name="Kalyuzhnaya M."/>
            <person name="Woyke T."/>
        </authorList>
    </citation>
    <scope>NUCLEOTIDE SEQUENCE [LARGE SCALE GENOMIC DNA]</scope>
    <source>
        <strain evidence="2">301</strain>
    </source>
</reference>
<dbReference type="Proteomes" id="UP000000383">
    <property type="component" value="Chromosome"/>
</dbReference>
<dbReference type="EMBL" id="CP002056">
    <property type="protein sequence ID" value="ADI29787.1"/>
    <property type="molecule type" value="Genomic_DNA"/>
</dbReference>
<evidence type="ECO:0000313" key="2">
    <source>
        <dbReference type="Proteomes" id="UP000000383"/>
    </source>
</evidence>
<dbReference type="OrthoDB" id="2870328at2"/>
<dbReference type="STRING" id="666681.M301_1404"/>
<organism evidence="1 2">
    <name type="scientific">Methylotenera versatilis (strain 301)</name>
    <dbReference type="NCBI Taxonomy" id="666681"/>
    <lineage>
        <taxon>Bacteria</taxon>
        <taxon>Pseudomonadati</taxon>
        <taxon>Pseudomonadota</taxon>
        <taxon>Betaproteobacteria</taxon>
        <taxon>Nitrosomonadales</taxon>
        <taxon>Methylophilaceae</taxon>
        <taxon>Methylotenera</taxon>
    </lineage>
</organism>
<sequence>MKLHHKGFLLVTISKSGGIWDQQLIEKVFSEYDESGDFREKTIRIALDELAAAGLIKRIENKLETKNGIAKLLFKYQVSDFGITRMVDTGLLLP</sequence>
<proteinExistence type="predicted"/>
<evidence type="ECO:0000313" key="1">
    <source>
        <dbReference type="EMBL" id="ADI29787.1"/>
    </source>
</evidence>
<dbReference type="RefSeq" id="WP_013148099.1">
    <property type="nucleotide sequence ID" value="NC_014207.1"/>
</dbReference>
<name>D7DIA2_METV0</name>
<gene>
    <name evidence="1" type="ordered locus">M301_1404</name>
</gene>
<dbReference type="KEGG" id="meh:M301_1404"/>
<dbReference type="eggNOG" id="ENOG5030Y02">
    <property type="taxonomic scope" value="Bacteria"/>
</dbReference>
<dbReference type="HOGENOM" id="CLU_2329936_0_0_4"/>